<dbReference type="InterPro" id="IPR004316">
    <property type="entry name" value="SWEET_rpt"/>
</dbReference>
<keyword evidence="4" id="KW-1003">Cell membrane</keyword>
<sequence length="255" mass="27400">YRSVPLPVAGRHLLEDHQEEVDGGLLRRAIQHDAAQLPPIRMVYGLPFVSPNNILVTTINGAGSVIEAIYVVIFLIFAERKAKIRMLGLLSVVTTIFATVVLVSLLALHGKARTVFCGLAATVFSICMYASPLSIMRLVIKTKSVEYMPFLLSLSVFLCGTSWFIYGLLGLDPFIYIPNGCGSFLGLMQLILYAIYRKNKGPAAGAVPAGKGEDAGDEADEVEDAKKAAAAVEMGEAKIKVNDDTAVVDKVAAQV</sequence>
<feature type="transmembrane region" description="Helical" evidence="10">
    <location>
        <begin position="54"/>
        <end position="77"/>
    </location>
</feature>
<dbReference type="PANTHER" id="PTHR10791">
    <property type="entry name" value="RAG1-ACTIVATING PROTEIN 1"/>
    <property type="match status" value="1"/>
</dbReference>
<dbReference type="Pfam" id="PF03083">
    <property type="entry name" value="MtN3_slv"/>
    <property type="match status" value="1"/>
</dbReference>
<organism evidence="11 12">
    <name type="scientific">Aegilops tauschii subsp. strangulata</name>
    <name type="common">Goatgrass</name>
    <dbReference type="NCBI Taxonomy" id="200361"/>
    <lineage>
        <taxon>Eukaryota</taxon>
        <taxon>Viridiplantae</taxon>
        <taxon>Streptophyta</taxon>
        <taxon>Embryophyta</taxon>
        <taxon>Tracheophyta</taxon>
        <taxon>Spermatophyta</taxon>
        <taxon>Magnoliopsida</taxon>
        <taxon>Liliopsida</taxon>
        <taxon>Poales</taxon>
        <taxon>Poaceae</taxon>
        <taxon>BOP clade</taxon>
        <taxon>Pooideae</taxon>
        <taxon>Triticodae</taxon>
        <taxon>Triticeae</taxon>
        <taxon>Triticinae</taxon>
        <taxon>Aegilops</taxon>
    </lineage>
</organism>
<evidence type="ECO:0000256" key="2">
    <source>
        <dbReference type="ARBA" id="ARBA00007809"/>
    </source>
</evidence>
<dbReference type="AlphaFoldDB" id="A0A453G7M4"/>
<name>A0A453G7M4_AEGTS</name>
<evidence type="ECO:0000256" key="9">
    <source>
        <dbReference type="ARBA" id="ARBA00023136"/>
    </source>
</evidence>
<dbReference type="Gramene" id="AET3Gv20912500.1">
    <property type="protein sequence ID" value="AET3Gv20912500.1"/>
    <property type="gene ID" value="AET3Gv20912500"/>
</dbReference>
<dbReference type="EnsemblPlants" id="AET3Gv20912500.1">
    <property type="protein sequence ID" value="AET3Gv20912500.1"/>
    <property type="gene ID" value="AET3Gv20912500"/>
</dbReference>
<feature type="transmembrane region" description="Helical" evidence="10">
    <location>
        <begin position="89"/>
        <end position="107"/>
    </location>
</feature>
<evidence type="ECO:0000313" key="11">
    <source>
        <dbReference type="EnsemblPlants" id="AET3Gv20912500.1"/>
    </source>
</evidence>
<reference evidence="11" key="4">
    <citation type="submission" date="2019-03" db="UniProtKB">
        <authorList>
            <consortium name="EnsemblPlants"/>
        </authorList>
    </citation>
    <scope>IDENTIFICATION</scope>
</reference>
<evidence type="ECO:0000256" key="4">
    <source>
        <dbReference type="ARBA" id="ARBA00022475"/>
    </source>
</evidence>
<evidence type="ECO:0000256" key="7">
    <source>
        <dbReference type="ARBA" id="ARBA00022737"/>
    </source>
</evidence>
<dbReference type="InterPro" id="IPR047664">
    <property type="entry name" value="SWEET"/>
</dbReference>
<evidence type="ECO:0000256" key="6">
    <source>
        <dbReference type="ARBA" id="ARBA00022692"/>
    </source>
</evidence>
<dbReference type="PANTHER" id="PTHR10791:SF241">
    <property type="entry name" value="BIDIRECTIONAL SUGAR TRANSPORTER SWEET1A"/>
    <property type="match status" value="1"/>
</dbReference>
<evidence type="ECO:0000256" key="10">
    <source>
        <dbReference type="RuleBase" id="RU910715"/>
    </source>
</evidence>
<dbReference type="Gene3D" id="1.20.1280.290">
    <property type="match status" value="1"/>
</dbReference>
<comment type="subcellular location">
    <subcellularLocation>
        <location evidence="1">Cell membrane</location>
        <topology evidence="1">Multi-pass membrane protein</topology>
    </subcellularLocation>
</comment>
<keyword evidence="6 10" id="KW-0812">Transmembrane</keyword>
<protein>
    <recommendedName>
        <fullName evidence="10">Bidirectional sugar transporter SWEET</fullName>
    </recommendedName>
</protein>
<evidence type="ECO:0000256" key="3">
    <source>
        <dbReference type="ARBA" id="ARBA00022448"/>
    </source>
</evidence>
<evidence type="ECO:0000256" key="5">
    <source>
        <dbReference type="ARBA" id="ARBA00022597"/>
    </source>
</evidence>
<dbReference type="FunFam" id="1.20.1280.290:FF:000002">
    <property type="entry name" value="Bidirectional sugar transporter SWEET"/>
    <property type="match status" value="1"/>
</dbReference>
<reference evidence="11" key="5">
    <citation type="journal article" date="2021" name="G3 (Bethesda)">
        <title>Aegilops tauschii genome assembly Aet v5.0 features greater sequence contiguity and improved annotation.</title>
        <authorList>
            <person name="Wang L."/>
            <person name="Zhu T."/>
            <person name="Rodriguez J.C."/>
            <person name="Deal K.R."/>
            <person name="Dubcovsky J."/>
            <person name="McGuire P.E."/>
            <person name="Lux T."/>
            <person name="Spannagl M."/>
            <person name="Mayer K.F.X."/>
            <person name="Baldrich P."/>
            <person name="Meyers B.C."/>
            <person name="Huo N."/>
            <person name="Gu Y.Q."/>
            <person name="Zhou H."/>
            <person name="Devos K.M."/>
            <person name="Bennetzen J.L."/>
            <person name="Unver T."/>
            <person name="Budak H."/>
            <person name="Gulick P.J."/>
            <person name="Galiba G."/>
            <person name="Kalapos B."/>
            <person name="Nelson D.R."/>
            <person name="Li P."/>
            <person name="You F.M."/>
            <person name="Luo M.C."/>
            <person name="Dvorak J."/>
        </authorList>
    </citation>
    <scope>NUCLEOTIDE SEQUENCE [LARGE SCALE GENOMIC DNA]</scope>
    <source>
        <strain evidence="11">cv. AL8/78</strain>
    </source>
</reference>
<keyword evidence="8 10" id="KW-1133">Transmembrane helix</keyword>
<comment type="similarity">
    <text evidence="2 10">Belongs to the SWEET sugar transporter family.</text>
</comment>
<evidence type="ECO:0000256" key="1">
    <source>
        <dbReference type="ARBA" id="ARBA00004651"/>
    </source>
</evidence>
<comment type="function">
    <text evidence="10">Mediates both low-affinity uptake and efflux of sugar across the membrane.</text>
</comment>
<keyword evidence="3 10" id="KW-0813">Transport</keyword>
<reference evidence="12" key="1">
    <citation type="journal article" date="2014" name="Science">
        <title>Ancient hybridizations among the ancestral genomes of bread wheat.</title>
        <authorList>
            <consortium name="International Wheat Genome Sequencing Consortium,"/>
            <person name="Marcussen T."/>
            <person name="Sandve S.R."/>
            <person name="Heier L."/>
            <person name="Spannagl M."/>
            <person name="Pfeifer M."/>
            <person name="Jakobsen K.S."/>
            <person name="Wulff B.B."/>
            <person name="Steuernagel B."/>
            <person name="Mayer K.F."/>
            <person name="Olsen O.A."/>
        </authorList>
    </citation>
    <scope>NUCLEOTIDE SEQUENCE [LARGE SCALE GENOMIC DNA]</scope>
    <source>
        <strain evidence="12">cv. AL8/78</strain>
    </source>
</reference>
<dbReference type="GO" id="GO:0051119">
    <property type="term" value="F:sugar transmembrane transporter activity"/>
    <property type="evidence" value="ECO:0007669"/>
    <property type="project" value="InterPro"/>
</dbReference>
<keyword evidence="7" id="KW-0677">Repeat</keyword>
<feature type="transmembrane region" description="Helical" evidence="10">
    <location>
        <begin position="175"/>
        <end position="196"/>
    </location>
</feature>
<accession>A0A453G7M4</accession>
<keyword evidence="9 10" id="KW-0472">Membrane</keyword>
<evidence type="ECO:0000256" key="8">
    <source>
        <dbReference type="ARBA" id="ARBA00022989"/>
    </source>
</evidence>
<keyword evidence="12" id="KW-1185">Reference proteome</keyword>
<feature type="transmembrane region" description="Helical" evidence="10">
    <location>
        <begin position="147"/>
        <end position="169"/>
    </location>
</feature>
<dbReference type="GO" id="GO:0005886">
    <property type="term" value="C:plasma membrane"/>
    <property type="evidence" value="ECO:0007669"/>
    <property type="project" value="UniProtKB-SubCell"/>
</dbReference>
<reference evidence="11" key="3">
    <citation type="journal article" date="2017" name="Nature">
        <title>Genome sequence of the progenitor of the wheat D genome Aegilops tauschii.</title>
        <authorList>
            <person name="Luo M.C."/>
            <person name="Gu Y.Q."/>
            <person name="Puiu D."/>
            <person name="Wang H."/>
            <person name="Twardziok S.O."/>
            <person name="Deal K.R."/>
            <person name="Huo N."/>
            <person name="Zhu T."/>
            <person name="Wang L."/>
            <person name="Wang Y."/>
            <person name="McGuire P.E."/>
            <person name="Liu S."/>
            <person name="Long H."/>
            <person name="Ramasamy R.K."/>
            <person name="Rodriguez J.C."/>
            <person name="Van S.L."/>
            <person name="Yuan L."/>
            <person name="Wang Z."/>
            <person name="Xia Z."/>
            <person name="Xiao L."/>
            <person name="Anderson O.D."/>
            <person name="Ouyang S."/>
            <person name="Liang Y."/>
            <person name="Zimin A.V."/>
            <person name="Pertea G."/>
            <person name="Qi P."/>
            <person name="Bennetzen J.L."/>
            <person name="Dai X."/>
            <person name="Dawson M.W."/>
            <person name="Muller H.G."/>
            <person name="Kugler K."/>
            <person name="Rivarola-Duarte L."/>
            <person name="Spannagl M."/>
            <person name="Mayer K.F.X."/>
            <person name="Lu F.H."/>
            <person name="Bevan M.W."/>
            <person name="Leroy P."/>
            <person name="Li P."/>
            <person name="You F.M."/>
            <person name="Sun Q."/>
            <person name="Liu Z."/>
            <person name="Lyons E."/>
            <person name="Wicker T."/>
            <person name="Salzberg S.L."/>
            <person name="Devos K.M."/>
            <person name="Dvorak J."/>
        </authorList>
    </citation>
    <scope>NUCLEOTIDE SEQUENCE [LARGE SCALE GENOMIC DNA]</scope>
    <source>
        <strain evidence="11">cv. AL8/78</strain>
    </source>
</reference>
<dbReference type="Proteomes" id="UP000015105">
    <property type="component" value="Chromosome 3D"/>
</dbReference>
<evidence type="ECO:0000313" key="12">
    <source>
        <dbReference type="Proteomes" id="UP000015105"/>
    </source>
</evidence>
<feature type="transmembrane region" description="Helical" evidence="10">
    <location>
        <begin position="113"/>
        <end position="135"/>
    </location>
</feature>
<reference evidence="12" key="2">
    <citation type="journal article" date="2017" name="Nat. Plants">
        <title>The Aegilops tauschii genome reveals multiple impacts of transposons.</title>
        <authorList>
            <person name="Zhao G."/>
            <person name="Zou C."/>
            <person name="Li K."/>
            <person name="Wang K."/>
            <person name="Li T."/>
            <person name="Gao L."/>
            <person name="Zhang X."/>
            <person name="Wang H."/>
            <person name="Yang Z."/>
            <person name="Liu X."/>
            <person name="Jiang W."/>
            <person name="Mao L."/>
            <person name="Kong X."/>
            <person name="Jiao Y."/>
            <person name="Jia J."/>
        </authorList>
    </citation>
    <scope>NUCLEOTIDE SEQUENCE [LARGE SCALE GENOMIC DNA]</scope>
    <source>
        <strain evidence="12">cv. AL8/78</strain>
    </source>
</reference>
<proteinExistence type="inferred from homology"/>
<comment type="caution">
    <text evidence="10">Lacks conserved residue(s) required for the propagation of feature annotation.</text>
</comment>
<keyword evidence="5 10" id="KW-0762">Sugar transport</keyword>